<organism evidence="14 15">
    <name type="scientific">Candidatus Methylobacter oryzae</name>
    <dbReference type="NCBI Taxonomy" id="2497749"/>
    <lineage>
        <taxon>Bacteria</taxon>
        <taxon>Pseudomonadati</taxon>
        <taxon>Pseudomonadota</taxon>
        <taxon>Gammaproteobacteria</taxon>
        <taxon>Methylococcales</taxon>
        <taxon>Methylococcaceae</taxon>
        <taxon>Methylobacter</taxon>
    </lineage>
</organism>
<dbReference type="SUPFAM" id="SSF111369">
    <property type="entry name" value="HlyD-like secretion proteins"/>
    <property type="match status" value="1"/>
</dbReference>
<evidence type="ECO:0000313" key="14">
    <source>
        <dbReference type="EMBL" id="TRW94995.1"/>
    </source>
</evidence>
<evidence type="ECO:0000259" key="12">
    <source>
        <dbReference type="Pfam" id="PF25994"/>
    </source>
</evidence>
<keyword evidence="3 9" id="KW-0813">Transport</keyword>
<dbReference type="Pfam" id="PF26002">
    <property type="entry name" value="Beta-barrel_AprE"/>
    <property type="match status" value="1"/>
</dbReference>
<dbReference type="Pfam" id="PF25994">
    <property type="entry name" value="HH_AprE"/>
    <property type="match status" value="1"/>
</dbReference>
<dbReference type="PANTHER" id="PTHR30386">
    <property type="entry name" value="MEMBRANE FUSION SUBUNIT OF EMRAB-TOLC MULTIDRUG EFFLUX PUMP"/>
    <property type="match status" value="1"/>
</dbReference>
<dbReference type="InterPro" id="IPR010129">
    <property type="entry name" value="T1SS_HlyD"/>
</dbReference>
<accession>A0ABY3CDR0</accession>
<evidence type="ECO:0000313" key="15">
    <source>
        <dbReference type="Proteomes" id="UP000733744"/>
    </source>
</evidence>
<evidence type="ECO:0000256" key="6">
    <source>
        <dbReference type="ARBA" id="ARBA00022692"/>
    </source>
</evidence>
<evidence type="ECO:0000256" key="5">
    <source>
        <dbReference type="ARBA" id="ARBA00022519"/>
    </source>
</evidence>
<keyword evidence="4 9" id="KW-1003">Cell membrane</keyword>
<keyword evidence="15" id="KW-1185">Reference proteome</keyword>
<evidence type="ECO:0000259" key="13">
    <source>
        <dbReference type="Pfam" id="PF26002"/>
    </source>
</evidence>
<comment type="caution">
    <text evidence="14">The sequence shown here is derived from an EMBL/GenBank/DDBJ whole genome shotgun (WGS) entry which is preliminary data.</text>
</comment>
<evidence type="ECO:0000256" key="11">
    <source>
        <dbReference type="SAM" id="MobiDB-lite"/>
    </source>
</evidence>
<feature type="region of interest" description="Disordered" evidence="11">
    <location>
        <begin position="1"/>
        <end position="20"/>
    </location>
</feature>
<dbReference type="InterPro" id="IPR058982">
    <property type="entry name" value="Beta-barrel_AprE"/>
</dbReference>
<evidence type="ECO:0000256" key="8">
    <source>
        <dbReference type="ARBA" id="ARBA00023136"/>
    </source>
</evidence>
<comment type="similarity">
    <text evidence="2 9">Belongs to the membrane fusion protein (MFP) (TC 8.A.1) family.</text>
</comment>
<keyword evidence="6 9" id="KW-0812">Transmembrane</keyword>
<dbReference type="NCBIfam" id="TIGR01843">
    <property type="entry name" value="type_I_hlyD"/>
    <property type="match status" value="1"/>
</dbReference>
<proteinExistence type="inferred from homology"/>
<evidence type="ECO:0000256" key="4">
    <source>
        <dbReference type="ARBA" id="ARBA00022475"/>
    </source>
</evidence>
<dbReference type="Gene3D" id="2.40.30.170">
    <property type="match status" value="1"/>
</dbReference>
<evidence type="ECO:0000256" key="3">
    <source>
        <dbReference type="ARBA" id="ARBA00022448"/>
    </source>
</evidence>
<evidence type="ECO:0000256" key="10">
    <source>
        <dbReference type="SAM" id="Coils"/>
    </source>
</evidence>
<gene>
    <name evidence="14" type="ORF">EKO24_010545</name>
</gene>
<protein>
    <recommendedName>
        <fullName evidence="9">Membrane fusion protein (MFP) family protein</fullName>
    </recommendedName>
</protein>
<dbReference type="RefSeq" id="WP_127028308.1">
    <property type="nucleotide sequence ID" value="NZ_RYFG02000093.1"/>
</dbReference>
<dbReference type="InterPro" id="IPR058781">
    <property type="entry name" value="HH_AprE-like"/>
</dbReference>
<dbReference type="InterPro" id="IPR050739">
    <property type="entry name" value="MFP"/>
</dbReference>
<sequence>MFKKTASTEKQQQHPVRLGSRQRSFLSDNVHVEEEFIPVFVRPMLGVTAAIMVLFFVWSGLATVTEVARAPGEIIPSGEIKVVQHLDGGVVKEITVEEHMLVQAGQVVLRIDGDQAQADLRQMEARLVALKLRSERLSAFAEGRTPNLEPLMGGYADLLAAQQAIYRKQLATRDSTLAVFDRQIEQTKQRIIQQGHALAAAKQHQQLTGEMAKLREDLAFRKLVKRTVLLETQRAKVTADSEVFRIQQDNDITQQELAEVQNRRADTLNQMYRDALNEMGSVQAEIAEVEESIRHLQTKVERLVVTAPNRGYVHDLKVQTVGQVIQPGAVLMQIVPDNVPLEAQVHIQPKDIGYVRVGQPVNLRISSFDYSRYGFATGTLKRVSATSTVDDDKMPYYIAWAKLDKSYMGKTPGQNLLQPGMSVDAEIVTGEKTLLTYLSKPVLDVVTRSFHER</sequence>
<feature type="domain" description="AprE-like long alpha-helical hairpin" evidence="12">
    <location>
        <begin position="116"/>
        <end position="297"/>
    </location>
</feature>
<feature type="coiled-coil region" evidence="10">
    <location>
        <begin position="250"/>
        <end position="306"/>
    </location>
</feature>
<keyword evidence="8 9" id="KW-0472">Membrane</keyword>
<dbReference type="Proteomes" id="UP000733744">
    <property type="component" value="Unassembled WGS sequence"/>
</dbReference>
<feature type="transmembrane region" description="Helical" evidence="9">
    <location>
        <begin position="39"/>
        <end position="61"/>
    </location>
</feature>
<comment type="subcellular location">
    <subcellularLocation>
        <location evidence="1 9">Cell inner membrane</location>
        <topology evidence="1 9">Single-pass membrane protein</topology>
    </subcellularLocation>
</comment>
<evidence type="ECO:0000256" key="7">
    <source>
        <dbReference type="ARBA" id="ARBA00022989"/>
    </source>
</evidence>
<keyword evidence="7 9" id="KW-1133">Transmembrane helix</keyword>
<dbReference type="PANTHER" id="PTHR30386:SF26">
    <property type="entry name" value="TRANSPORT PROTEIN COMB"/>
    <property type="match status" value="1"/>
</dbReference>
<name>A0ABY3CDR0_9GAMM</name>
<dbReference type="EMBL" id="RYFG02000093">
    <property type="protein sequence ID" value="TRW94995.1"/>
    <property type="molecule type" value="Genomic_DNA"/>
</dbReference>
<evidence type="ECO:0000256" key="1">
    <source>
        <dbReference type="ARBA" id="ARBA00004377"/>
    </source>
</evidence>
<dbReference type="Gene3D" id="2.40.50.100">
    <property type="match status" value="1"/>
</dbReference>
<reference evidence="14 15" key="1">
    <citation type="journal article" date="2019" name="Antonie Van Leeuwenhoek">
        <title>Description of 'Ca. Methylobacter oryzae' KRF1, a novel species from the environmentally important Methylobacter clade 2.</title>
        <authorList>
            <person name="Khatri K."/>
            <person name="Mohite J.A."/>
            <person name="Pandit P.S."/>
            <person name="Bahulikar R."/>
            <person name="Rahalkar M.C."/>
        </authorList>
    </citation>
    <scope>NUCLEOTIDE SEQUENCE [LARGE SCALE GENOMIC DNA]</scope>
    <source>
        <strain evidence="14 15">KRF1</strain>
    </source>
</reference>
<dbReference type="PRINTS" id="PR01490">
    <property type="entry name" value="RTXTOXIND"/>
</dbReference>
<feature type="domain" description="AprE-like beta-barrel" evidence="13">
    <location>
        <begin position="342"/>
        <end position="430"/>
    </location>
</feature>
<evidence type="ECO:0000256" key="2">
    <source>
        <dbReference type="ARBA" id="ARBA00009477"/>
    </source>
</evidence>
<keyword evidence="5 9" id="KW-0997">Cell inner membrane</keyword>
<evidence type="ECO:0000256" key="9">
    <source>
        <dbReference type="RuleBase" id="RU365093"/>
    </source>
</evidence>
<keyword evidence="10" id="KW-0175">Coiled coil</keyword>